<proteinExistence type="predicted"/>
<name>A0ABP0IQV3_9DINO</name>
<dbReference type="PANTHER" id="PTHR12774">
    <property type="entry name" value="PEROXISOMAL BIOGENESIS FACTOR 19"/>
    <property type="match status" value="1"/>
</dbReference>
<reference evidence="2 3" key="1">
    <citation type="submission" date="2024-02" db="EMBL/GenBank/DDBJ databases">
        <authorList>
            <person name="Chen Y."/>
            <person name="Shah S."/>
            <person name="Dougan E. K."/>
            <person name="Thang M."/>
            <person name="Chan C."/>
        </authorList>
    </citation>
    <scope>NUCLEOTIDE SEQUENCE [LARGE SCALE GENOMIC DNA]</scope>
</reference>
<accession>A0ABP0IQV3</accession>
<gene>
    <name evidence="2" type="ORF">CCMP2556_LOCUS7894</name>
</gene>
<organism evidence="2 3">
    <name type="scientific">Durusdinium trenchii</name>
    <dbReference type="NCBI Taxonomy" id="1381693"/>
    <lineage>
        <taxon>Eukaryota</taxon>
        <taxon>Sar</taxon>
        <taxon>Alveolata</taxon>
        <taxon>Dinophyceae</taxon>
        <taxon>Suessiales</taxon>
        <taxon>Symbiodiniaceae</taxon>
        <taxon>Durusdinium</taxon>
    </lineage>
</organism>
<dbReference type="InterPro" id="IPR038322">
    <property type="entry name" value="Pex19_C_sf"/>
</dbReference>
<protein>
    <recommendedName>
        <fullName evidence="4">Peroxin-19</fullName>
    </recommendedName>
</protein>
<dbReference type="Proteomes" id="UP001642484">
    <property type="component" value="Unassembled WGS sequence"/>
</dbReference>
<dbReference type="Gene3D" id="1.20.120.900">
    <property type="entry name" value="Pex19, mPTS binding domain"/>
    <property type="match status" value="1"/>
</dbReference>
<evidence type="ECO:0000313" key="2">
    <source>
        <dbReference type="EMBL" id="CAK9004965.1"/>
    </source>
</evidence>
<dbReference type="Pfam" id="PF04614">
    <property type="entry name" value="Pex19"/>
    <property type="match status" value="1"/>
</dbReference>
<dbReference type="InterPro" id="IPR006708">
    <property type="entry name" value="Pex19"/>
</dbReference>
<comment type="caution">
    <text evidence="2">The sequence shown here is derived from an EMBL/GenBank/DDBJ whole genome shotgun (WGS) entry which is preliminary data.</text>
</comment>
<evidence type="ECO:0000256" key="1">
    <source>
        <dbReference type="SAM" id="MobiDB-lite"/>
    </source>
</evidence>
<evidence type="ECO:0000313" key="3">
    <source>
        <dbReference type="Proteomes" id="UP001642484"/>
    </source>
</evidence>
<dbReference type="EMBL" id="CAXAMN010003514">
    <property type="protein sequence ID" value="CAK9004965.1"/>
    <property type="molecule type" value="Genomic_DNA"/>
</dbReference>
<dbReference type="PANTHER" id="PTHR12774:SF2">
    <property type="entry name" value="PEROXISOMAL BIOGENESIS FACTOR 19"/>
    <property type="match status" value="1"/>
</dbReference>
<sequence length="354" mass="37583">MSHSCGLCLGCAAAPYLQHFESSDHFGGKPTAVTYVPSSRADSAPMEADDLDSLIADSLSGVQAALDTDRKAAPADAGRSAGEAVKELKEAGKGEAQQPGEDFFKDLVKTFQDENFQKAMAEAMQQTADSKAESKPSITEAAAPASAPAAAALASAPATSAAPASAVASSADSGAEDFLQSFVKSFDQAAGSDKDLEKQLTNMMTSMLSNDLLTDSLQQIADALEPWLKTKKGLAKADRSRYEAMLRLYRSIVGVYKSNPDPLPDFARDQVQRMLAELQTLGNPPDEVMAEIVPKEVAEGGESFEDMMKNMGLDANLAGPEQDLMKKLADDPEELTRVMKEMAGGMPEEACKQQ</sequence>
<keyword evidence="3" id="KW-1185">Reference proteome</keyword>
<evidence type="ECO:0008006" key="4">
    <source>
        <dbReference type="Google" id="ProtNLM"/>
    </source>
</evidence>
<feature type="region of interest" description="Disordered" evidence="1">
    <location>
        <begin position="122"/>
        <end position="143"/>
    </location>
</feature>